<dbReference type="SUPFAM" id="SSF48726">
    <property type="entry name" value="Immunoglobulin"/>
    <property type="match status" value="1"/>
</dbReference>
<feature type="non-terminal residue" evidence="3">
    <location>
        <position position="1"/>
    </location>
</feature>
<dbReference type="InterPro" id="IPR039257">
    <property type="entry name" value="BTLA"/>
</dbReference>
<dbReference type="GO" id="GO:0002768">
    <property type="term" value="P:immune response-regulating cell surface receptor signaling pathway"/>
    <property type="evidence" value="ECO:0007669"/>
    <property type="project" value="InterPro"/>
</dbReference>
<dbReference type="PANTHER" id="PTHR37996:SF1">
    <property type="entry name" value="B- AND T-LYMPHOCYTE ATTENUATOR"/>
    <property type="match status" value="1"/>
</dbReference>
<evidence type="ECO:0000313" key="3">
    <source>
        <dbReference type="EMBL" id="KAG8450114.1"/>
    </source>
</evidence>
<keyword evidence="1" id="KW-0393">Immunoglobulin domain</keyword>
<dbReference type="Proteomes" id="UP000812440">
    <property type="component" value="Chromosome 2"/>
</dbReference>
<sequence>NECSDIHIHTKKYMAVIKEPLVLECPVSFCSNDPPNVSWCKLHKTLCEPLHGGSGLTMGWKVTEKDSAIYLLNFNSMTLDDVGYYRCSLDTNKFIVAPYISVNISGKS</sequence>
<dbReference type="EMBL" id="JAACNH010000002">
    <property type="protein sequence ID" value="KAG8450114.1"/>
    <property type="molecule type" value="Genomic_DNA"/>
</dbReference>
<accession>A0A8T2K2V7</accession>
<dbReference type="InterPro" id="IPR036179">
    <property type="entry name" value="Ig-like_dom_sf"/>
</dbReference>
<gene>
    <name evidence="3" type="ORF">GDO86_002659</name>
</gene>
<dbReference type="PANTHER" id="PTHR37996">
    <property type="entry name" value="B- AND T-LYMPHOCYTE ATTENUATOR"/>
    <property type="match status" value="1"/>
</dbReference>
<name>A0A8T2K2V7_9PIPI</name>
<dbReference type="Pfam" id="PF00047">
    <property type="entry name" value="ig"/>
    <property type="match status" value="1"/>
</dbReference>
<dbReference type="Gene3D" id="2.60.40.10">
    <property type="entry name" value="Immunoglobulins"/>
    <property type="match status" value="1"/>
</dbReference>
<reference evidence="3" key="1">
    <citation type="thesis" date="2020" institute="ProQuest LLC" country="789 East Eisenhower Parkway, Ann Arbor, MI, USA">
        <title>Comparative Genomics and Chromosome Evolution.</title>
        <authorList>
            <person name="Mudd A.B."/>
        </authorList>
    </citation>
    <scope>NUCLEOTIDE SEQUENCE</scope>
    <source>
        <strain evidence="3">Female2</strain>
        <tissue evidence="3">Blood</tissue>
    </source>
</reference>
<dbReference type="PROSITE" id="PS50835">
    <property type="entry name" value="IG_LIKE"/>
    <property type="match status" value="1"/>
</dbReference>
<proteinExistence type="predicted"/>
<dbReference type="AlphaFoldDB" id="A0A8T2K2V7"/>
<dbReference type="InterPro" id="IPR013783">
    <property type="entry name" value="Ig-like_fold"/>
</dbReference>
<evidence type="ECO:0000259" key="2">
    <source>
        <dbReference type="PROSITE" id="PS50835"/>
    </source>
</evidence>
<dbReference type="OrthoDB" id="9908215at2759"/>
<evidence type="ECO:0000256" key="1">
    <source>
        <dbReference type="ARBA" id="ARBA00023319"/>
    </source>
</evidence>
<keyword evidence="4" id="KW-1185">Reference proteome</keyword>
<protein>
    <recommendedName>
        <fullName evidence="2">Ig-like domain-containing protein</fullName>
    </recommendedName>
</protein>
<organism evidence="3 4">
    <name type="scientific">Hymenochirus boettgeri</name>
    <name type="common">Congo dwarf clawed frog</name>
    <dbReference type="NCBI Taxonomy" id="247094"/>
    <lineage>
        <taxon>Eukaryota</taxon>
        <taxon>Metazoa</taxon>
        <taxon>Chordata</taxon>
        <taxon>Craniata</taxon>
        <taxon>Vertebrata</taxon>
        <taxon>Euteleostomi</taxon>
        <taxon>Amphibia</taxon>
        <taxon>Batrachia</taxon>
        <taxon>Anura</taxon>
        <taxon>Pipoidea</taxon>
        <taxon>Pipidae</taxon>
        <taxon>Pipinae</taxon>
        <taxon>Hymenochirus</taxon>
    </lineage>
</organism>
<dbReference type="SMART" id="SM00409">
    <property type="entry name" value="IG"/>
    <property type="match status" value="1"/>
</dbReference>
<comment type="caution">
    <text evidence="3">The sequence shown here is derived from an EMBL/GenBank/DDBJ whole genome shotgun (WGS) entry which is preliminary data.</text>
</comment>
<dbReference type="GO" id="GO:0005886">
    <property type="term" value="C:plasma membrane"/>
    <property type="evidence" value="ECO:0007669"/>
    <property type="project" value="InterPro"/>
</dbReference>
<dbReference type="InterPro" id="IPR003599">
    <property type="entry name" value="Ig_sub"/>
</dbReference>
<dbReference type="InterPro" id="IPR007110">
    <property type="entry name" value="Ig-like_dom"/>
</dbReference>
<feature type="domain" description="Ig-like" evidence="2">
    <location>
        <begin position="19"/>
        <end position="103"/>
    </location>
</feature>
<dbReference type="InterPro" id="IPR013151">
    <property type="entry name" value="Immunoglobulin_dom"/>
</dbReference>
<dbReference type="GO" id="GO:0038023">
    <property type="term" value="F:signaling receptor activity"/>
    <property type="evidence" value="ECO:0007669"/>
    <property type="project" value="InterPro"/>
</dbReference>
<evidence type="ECO:0000313" key="4">
    <source>
        <dbReference type="Proteomes" id="UP000812440"/>
    </source>
</evidence>